<dbReference type="EMBL" id="JAULSV010000001">
    <property type="protein sequence ID" value="KAK0655549.1"/>
    <property type="molecule type" value="Genomic_DNA"/>
</dbReference>
<gene>
    <name evidence="2" type="ORF">B0T16DRAFT_384400</name>
</gene>
<reference evidence="2" key="1">
    <citation type="submission" date="2023-06" db="EMBL/GenBank/DDBJ databases">
        <title>Genome-scale phylogeny and comparative genomics of the fungal order Sordariales.</title>
        <authorList>
            <consortium name="Lawrence Berkeley National Laboratory"/>
            <person name="Hensen N."/>
            <person name="Bonometti L."/>
            <person name="Westerberg I."/>
            <person name="Brannstrom I.O."/>
            <person name="Guillou S."/>
            <person name="Cros-Aarteil S."/>
            <person name="Calhoun S."/>
            <person name="Haridas S."/>
            <person name="Kuo A."/>
            <person name="Mondo S."/>
            <person name="Pangilinan J."/>
            <person name="Riley R."/>
            <person name="Labutti K."/>
            <person name="Andreopoulos B."/>
            <person name="Lipzen A."/>
            <person name="Chen C."/>
            <person name="Yanf M."/>
            <person name="Daum C."/>
            <person name="Ng V."/>
            <person name="Clum A."/>
            <person name="Steindorff A."/>
            <person name="Ohm R."/>
            <person name="Martin F."/>
            <person name="Silar P."/>
            <person name="Natvig D."/>
            <person name="Lalanne C."/>
            <person name="Gautier V."/>
            <person name="Ament-Velasquez S.L."/>
            <person name="Kruys A."/>
            <person name="Hutchinson M.I."/>
            <person name="Powell A.J."/>
            <person name="Barry K."/>
            <person name="Miller A.N."/>
            <person name="Grigoriev I.V."/>
            <person name="Debuchy R."/>
            <person name="Gladieux P."/>
            <person name="Thoren M.H."/>
            <person name="Johannesson H."/>
        </authorList>
    </citation>
    <scope>NUCLEOTIDE SEQUENCE</scope>
    <source>
        <strain evidence="2">SMH2532-1</strain>
    </source>
</reference>
<organism evidence="2 3">
    <name type="scientific">Cercophora newfieldiana</name>
    <dbReference type="NCBI Taxonomy" id="92897"/>
    <lineage>
        <taxon>Eukaryota</taxon>
        <taxon>Fungi</taxon>
        <taxon>Dikarya</taxon>
        <taxon>Ascomycota</taxon>
        <taxon>Pezizomycotina</taxon>
        <taxon>Sordariomycetes</taxon>
        <taxon>Sordariomycetidae</taxon>
        <taxon>Sordariales</taxon>
        <taxon>Lasiosphaeriaceae</taxon>
        <taxon>Cercophora</taxon>
    </lineage>
</organism>
<evidence type="ECO:0000313" key="3">
    <source>
        <dbReference type="Proteomes" id="UP001174936"/>
    </source>
</evidence>
<keyword evidence="3" id="KW-1185">Reference proteome</keyword>
<evidence type="ECO:0000313" key="2">
    <source>
        <dbReference type="EMBL" id="KAK0655549.1"/>
    </source>
</evidence>
<feature type="compositionally biased region" description="Acidic residues" evidence="1">
    <location>
        <begin position="158"/>
        <end position="169"/>
    </location>
</feature>
<protein>
    <submittedName>
        <fullName evidence="2">Uncharacterized protein</fullName>
    </submittedName>
</protein>
<name>A0AA40D088_9PEZI</name>
<feature type="region of interest" description="Disordered" evidence="1">
    <location>
        <begin position="61"/>
        <end position="399"/>
    </location>
</feature>
<feature type="compositionally biased region" description="Polar residues" evidence="1">
    <location>
        <begin position="78"/>
        <end position="92"/>
    </location>
</feature>
<accession>A0AA40D088</accession>
<feature type="compositionally biased region" description="Basic and acidic residues" evidence="1">
    <location>
        <begin position="205"/>
        <end position="227"/>
    </location>
</feature>
<dbReference type="Proteomes" id="UP001174936">
    <property type="component" value="Unassembled WGS sequence"/>
</dbReference>
<sequence length="399" mass="42993">MAWAWVLWYTDVHDPQSDGPGRSQVDAILIPSDDEFDNLDGRSDTSFESLSGLLLDARNKIKSGSVTGTGKGVDAASDDNNTLEQDQPNSGISGVPSLPNAKAGNEDSEGDKAEPADAGLPPQPPSCQDQINFQRDLGGQCNTNLEADHRPSCRAAADDESTSELEPVDAESCLQPQSRCGTASSCGVDPQQKSGSCHLSQHRGHRDDSDRKVAESDWPKPAADPHRRSQSPYSAASSPRVETQQCSDPSVQDDRGEQKEGFVAPPQAQESRASMPRSPVEGSNAPELAHTELSMQPSASPDQANLQHNIGRHRHFGPSDGGDCGTVADSVAERGQDDDVAQPPRKRREIRTSSPTTCRTTPEPQTRLHRTGQAQRRTTQRPKSRRSQCPSDVPEDQGQ</sequence>
<evidence type="ECO:0000256" key="1">
    <source>
        <dbReference type="SAM" id="MobiDB-lite"/>
    </source>
</evidence>
<proteinExistence type="predicted"/>
<feature type="compositionally biased region" description="Polar residues" evidence="1">
    <location>
        <begin position="230"/>
        <end position="250"/>
    </location>
</feature>
<feature type="compositionally biased region" description="Polar residues" evidence="1">
    <location>
        <begin position="174"/>
        <end position="199"/>
    </location>
</feature>
<feature type="compositionally biased region" description="Polar residues" evidence="1">
    <location>
        <begin position="293"/>
        <end position="308"/>
    </location>
</feature>
<feature type="compositionally biased region" description="Low complexity" evidence="1">
    <location>
        <begin position="352"/>
        <end position="362"/>
    </location>
</feature>
<dbReference type="AlphaFoldDB" id="A0AA40D088"/>
<comment type="caution">
    <text evidence="2">The sequence shown here is derived from an EMBL/GenBank/DDBJ whole genome shotgun (WGS) entry which is preliminary data.</text>
</comment>